<dbReference type="EMBL" id="JAOQJZ010000007">
    <property type="protein sequence ID" value="MCU6705886.1"/>
    <property type="molecule type" value="Genomic_DNA"/>
</dbReference>
<gene>
    <name evidence="2" type="ORF">OCV57_08105</name>
</gene>
<evidence type="ECO:0000256" key="1">
    <source>
        <dbReference type="SAM" id="SignalP"/>
    </source>
</evidence>
<protein>
    <recommendedName>
        <fullName evidence="4">Lipoprotein</fullName>
    </recommendedName>
</protein>
<sequence>MKKKTAVIILAFLAVCLCSCSKSKNDSGIDSEYVKTESVVTEESTEETTEVRGADMCPLYMYYEGDLYIPAVNPEDRLIFDTAELKDYKYVGKTTQCSDCSGLTENFRVTILRDNAKVYYDQNEPLDGKPFALMSINENGTVWIAYLKLNDRD</sequence>
<keyword evidence="3" id="KW-1185">Reference proteome</keyword>
<feature type="chain" id="PRO_5042274456" description="Lipoprotein" evidence="1">
    <location>
        <begin position="25"/>
        <end position="153"/>
    </location>
</feature>
<evidence type="ECO:0000313" key="3">
    <source>
        <dbReference type="Proteomes" id="UP001208131"/>
    </source>
</evidence>
<organism evidence="2 3">
    <name type="scientific">Hominimerdicola aceti</name>
    <dbReference type="NCBI Taxonomy" id="2981726"/>
    <lineage>
        <taxon>Bacteria</taxon>
        <taxon>Bacillati</taxon>
        <taxon>Bacillota</taxon>
        <taxon>Clostridia</taxon>
        <taxon>Eubacteriales</taxon>
        <taxon>Oscillospiraceae</taxon>
        <taxon>Hominimerdicola</taxon>
    </lineage>
</organism>
<evidence type="ECO:0000313" key="2">
    <source>
        <dbReference type="EMBL" id="MCU6705886.1"/>
    </source>
</evidence>
<dbReference type="AlphaFoldDB" id="A0AAE3LML4"/>
<keyword evidence="1" id="KW-0732">Signal</keyword>
<feature type="signal peptide" evidence="1">
    <location>
        <begin position="1"/>
        <end position="24"/>
    </location>
</feature>
<dbReference type="Proteomes" id="UP001208131">
    <property type="component" value="Unassembled WGS sequence"/>
</dbReference>
<name>A0AAE3LML4_9FIRM</name>
<dbReference type="RefSeq" id="WP_117857111.1">
    <property type="nucleotide sequence ID" value="NZ_JAOQJZ010000007.1"/>
</dbReference>
<reference evidence="2 3" key="1">
    <citation type="journal article" date="2021" name="ISME Commun">
        <title>Automated analysis of genomic sequences facilitates high-throughput and comprehensive description of bacteria.</title>
        <authorList>
            <person name="Hitch T.C.A."/>
        </authorList>
    </citation>
    <scope>NUCLEOTIDE SEQUENCE [LARGE SCALE GENOMIC DNA]</scope>
    <source>
        <strain evidence="2 3">Sanger_31</strain>
    </source>
</reference>
<proteinExistence type="predicted"/>
<accession>A0AAE3LML4</accession>
<evidence type="ECO:0008006" key="4">
    <source>
        <dbReference type="Google" id="ProtNLM"/>
    </source>
</evidence>
<comment type="caution">
    <text evidence="2">The sequence shown here is derived from an EMBL/GenBank/DDBJ whole genome shotgun (WGS) entry which is preliminary data.</text>
</comment>